<evidence type="ECO:0000256" key="3">
    <source>
        <dbReference type="ARBA" id="ARBA00022806"/>
    </source>
</evidence>
<evidence type="ECO:0000313" key="8">
    <source>
        <dbReference type="EMBL" id="PYE54098.1"/>
    </source>
</evidence>
<dbReference type="CDD" id="cd18785">
    <property type="entry name" value="SF2_C"/>
    <property type="match status" value="1"/>
</dbReference>
<sequence length="679" mass="76041">MPLRDLCLPNWLDTSTGDLIADFFAPALKHADRYDRGVGYFSSGWLRLAASGMADFAARGGHARWVTSPILDENDWHAMLTGHDARRDATLRDALARTIDDLTARLERDTLNALAWMIADGVITFKLAVPRHKLDAGDFHDKFGVFTDARGDRISFNGSYNDSVQGNRNYESIKIFPSWHDAFRPLCDADADRFDRLWRNADPNVAVYDLPRAAHERILHLRTADRPYRPPPRAHRPRQPDVPRDVTLRDYQHQAIQAWLPGTRGFFEMATGTGKTITALAASTALIAREGRLAVVIAVPYQHLVDQWADDARRFGYAPILAFDNRHRWMGPLHDRLRALARGDTDHACVIVTHATLSTDAFQQALREVTGQLLVIADEAHHLGTPAHLAALPAHAGHRLALSATPNRWFDDAGTAALRAYFGDTIFALPLADAIGTSLTPYTYHPVLVELTDEETDAYADLSVQITRLHAAAATDSDAADRLRRLLLRRADLLNRAENKLPALSDVLRVHPVASHALFYCAPGQLDDVVHQLGFQHHLRVHRFTATERPAERRRLLEHFDRGDLQALAAIRCLDEGVDVPNTRTAFLLASSSNPREFIQRRGRVLRRAPGKTHAVIHDFITIPPLLPGVVSSTERSVVRRELARFTEFAQTAQNTHDAYAALWDVLQRHTHLDAQEHA</sequence>
<feature type="domain" description="Helicase C-terminal" evidence="7">
    <location>
        <begin position="500"/>
        <end position="667"/>
    </location>
</feature>
<dbReference type="SMART" id="SM00487">
    <property type="entry name" value="DEXDc"/>
    <property type="match status" value="1"/>
</dbReference>
<evidence type="ECO:0000259" key="6">
    <source>
        <dbReference type="PROSITE" id="PS51192"/>
    </source>
</evidence>
<evidence type="ECO:0000313" key="9">
    <source>
        <dbReference type="Proteomes" id="UP000248326"/>
    </source>
</evidence>
<evidence type="ECO:0000256" key="5">
    <source>
        <dbReference type="SAM" id="MobiDB-lite"/>
    </source>
</evidence>
<dbReference type="GO" id="GO:0004386">
    <property type="term" value="F:helicase activity"/>
    <property type="evidence" value="ECO:0007669"/>
    <property type="project" value="UniProtKB-KW"/>
</dbReference>
<dbReference type="CDD" id="cd09179">
    <property type="entry name" value="PLDc_N_DEXD_a"/>
    <property type="match status" value="1"/>
</dbReference>
<dbReference type="GO" id="GO:0003677">
    <property type="term" value="F:DNA binding"/>
    <property type="evidence" value="ECO:0007669"/>
    <property type="project" value="InterPro"/>
</dbReference>
<organism evidence="8 9">
    <name type="scientific">Deinococcus yavapaiensis KR-236</name>
    <dbReference type="NCBI Taxonomy" id="694435"/>
    <lineage>
        <taxon>Bacteria</taxon>
        <taxon>Thermotogati</taxon>
        <taxon>Deinococcota</taxon>
        <taxon>Deinococci</taxon>
        <taxon>Deinococcales</taxon>
        <taxon>Deinococcaceae</taxon>
        <taxon>Deinococcus</taxon>
    </lineage>
</organism>
<dbReference type="InterPro" id="IPR006935">
    <property type="entry name" value="Helicase/UvrB_N"/>
</dbReference>
<evidence type="ECO:0000259" key="7">
    <source>
        <dbReference type="PROSITE" id="PS51194"/>
    </source>
</evidence>
<keyword evidence="1" id="KW-0547">Nucleotide-binding</keyword>
<dbReference type="GO" id="GO:0005524">
    <property type="term" value="F:ATP binding"/>
    <property type="evidence" value="ECO:0007669"/>
    <property type="project" value="UniProtKB-KW"/>
</dbReference>
<protein>
    <submittedName>
        <fullName evidence="8">Superfamily II DNA or RNA helicase</fullName>
    </submittedName>
</protein>
<gene>
    <name evidence="8" type="ORF">DES52_10660</name>
</gene>
<dbReference type="Pfam" id="PF00271">
    <property type="entry name" value="Helicase_C"/>
    <property type="match status" value="1"/>
</dbReference>
<dbReference type="InterPro" id="IPR001650">
    <property type="entry name" value="Helicase_C-like"/>
</dbReference>
<evidence type="ECO:0000256" key="2">
    <source>
        <dbReference type="ARBA" id="ARBA00022801"/>
    </source>
</evidence>
<reference evidence="8 9" key="1">
    <citation type="submission" date="2018-06" db="EMBL/GenBank/DDBJ databases">
        <title>Genomic Encyclopedia of Type Strains, Phase IV (KMG-IV): sequencing the most valuable type-strain genomes for metagenomic binning, comparative biology and taxonomic classification.</title>
        <authorList>
            <person name="Goeker M."/>
        </authorList>
    </citation>
    <scope>NUCLEOTIDE SEQUENCE [LARGE SCALE GENOMIC DNA]</scope>
    <source>
        <strain evidence="8 9">DSM 18048</strain>
    </source>
</reference>
<feature type="domain" description="Helicase ATP-binding" evidence="6">
    <location>
        <begin position="256"/>
        <end position="424"/>
    </location>
</feature>
<dbReference type="RefSeq" id="WP_110886494.1">
    <property type="nucleotide sequence ID" value="NZ_QJSX01000006.1"/>
</dbReference>
<dbReference type="SUPFAM" id="SSF52540">
    <property type="entry name" value="P-loop containing nucleoside triphosphate hydrolases"/>
    <property type="match status" value="1"/>
</dbReference>
<keyword evidence="2" id="KW-0378">Hydrolase</keyword>
<dbReference type="EMBL" id="QJSX01000006">
    <property type="protein sequence ID" value="PYE54098.1"/>
    <property type="molecule type" value="Genomic_DNA"/>
</dbReference>
<comment type="caution">
    <text evidence="8">The sequence shown here is derived from an EMBL/GenBank/DDBJ whole genome shotgun (WGS) entry which is preliminary data.</text>
</comment>
<dbReference type="PANTHER" id="PTHR11274:SF0">
    <property type="entry name" value="GENERAL TRANSCRIPTION AND DNA REPAIR FACTOR IIH HELICASE SUBUNIT XPB"/>
    <property type="match status" value="1"/>
</dbReference>
<dbReference type="AlphaFoldDB" id="A0A318SCF5"/>
<evidence type="ECO:0000256" key="1">
    <source>
        <dbReference type="ARBA" id="ARBA00022741"/>
    </source>
</evidence>
<dbReference type="PROSITE" id="PS51194">
    <property type="entry name" value="HELICASE_CTER"/>
    <property type="match status" value="1"/>
</dbReference>
<dbReference type="InterPro" id="IPR027417">
    <property type="entry name" value="P-loop_NTPase"/>
</dbReference>
<proteinExistence type="predicted"/>
<evidence type="ECO:0000256" key="4">
    <source>
        <dbReference type="ARBA" id="ARBA00022840"/>
    </source>
</evidence>
<accession>A0A318SCF5</accession>
<keyword evidence="3 8" id="KW-0347">Helicase</keyword>
<dbReference type="Pfam" id="PF04851">
    <property type="entry name" value="ResIII"/>
    <property type="match status" value="1"/>
</dbReference>
<keyword evidence="9" id="KW-1185">Reference proteome</keyword>
<dbReference type="InterPro" id="IPR050615">
    <property type="entry name" value="ATP-dep_DNA_Helicase"/>
</dbReference>
<feature type="region of interest" description="Disordered" evidence="5">
    <location>
        <begin position="222"/>
        <end position="243"/>
    </location>
</feature>
<name>A0A318SCF5_9DEIO</name>
<dbReference type="SMART" id="SM00490">
    <property type="entry name" value="HELICc"/>
    <property type="match status" value="1"/>
</dbReference>
<dbReference type="PANTHER" id="PTHR11274">
    <property type="entry name" value="RAD25/XP-B DNA REPAIR HELICASE"/>
    <property type="match status" value="1"/>
</dbReference>
<dbReference type="PROSITE" id="PS51192">
    <property type="entry name" value="HELICASE_ATP_BIND_1"/>
    <property type="match status" value="1"/>
</dbReference>
<keyword evidence="4" id="KW-0067">ATP-binding</keyword>
<dbReference type="InterPro" id="IPR014001">
    <property type="entry name" value="Helicase_ATP-bd"/>
</dbReference>
<dbReference type="GO" id="GO:0016787">
    <property type="term" value="F:hydrolase activity"/>
    <property type="evidence" value="ECO:0007669"/>
    <property type="project" value="UniProtKB-KW"/>
</dbReference>
<dbReference type="OrthoDB" id="9802848at2"/>
<dbReference type="Proteomes" id="UP000248326">
    <property type="component" value="Unassembled WGS sequence"/>
</dbReference>
<dbReference type="Gene3D" id="3.40.50.300">
    <property type="entry name" value="P-loop containing nucleotide triphosphate hydrolases"/>
    <property type="match status" value="2"/>
</dbReference>